<evidence type="ECO:0000313" key="4">
    <source>
        <dbReference type="Proteomes" id="UP000094020"/>
    </source>
</evidence>
<dbReference type="EMBL" id="KI894013">
    <property type="protein sequence ID" value="OCF48650.1"/>
    <property type="molecule type" value="Genomic_DNA"/>
</dbReference>
<feature type="compositionally biased region" description="Basic and acidic residues" evidence="1">
    <location>
        <begin position="133"/>
        <end position="150"/>
    </location>
</feature>
<proteinExistence type="predicted"/>
<evidence type="ECO:0000256" key="1">
    <source>
        <dbReference type="SAM" id="MobiDB-lite"/>
    </source>
</evidence>
<evidence type="ECO:0000313" key="3">
    <source>
        <dbReference type="EMBL" id="WWC73062.1"/>
    </source>
</evidence>
<protein>
    <submittedName>
        <fullName evidence="2">Uncharacterized protein</fullName>
    </submittedName>
</protein>
<reference evidence="3" key="4">
    <citation type="submission" date="2024-02" db="EMBL/GenBank/DDBJ databases">
        <title>Comparative genomics of Cryptococcus and Kwoniella reveals pathogenesis evolution and contrasting modes of karyotype evolution via chromosome fusion or intercentromeric recombination.</title>
        <authorList>
            <person name="Coelho M.A."/>
            <person name="David-Palma M."/>
            <person name="Shea T."/>
            <person name="Bowers K."/>
            <person name="McGinley-Smith S."/>
            <person name="Mohammad A.W."/>
            <person name="Gnirke A."/>
            <person name="Yurkov A.M."/>
            <person name="Nowrousian M."/>
            <person name="Sun S."/>
            <person name="Cuomo C.A."/>
            <person name="Heitman J."/>
        </authorList>
    </citation>
    <scope>NUCLEOTIDE SEQUENCE</scope>
    <source>
        <strain evidence="3">CBS 10737</strain>
    </source>
</reference>
<reference evidence="2" key="3">
    <citation type="submission" date="2016-07" db="EMBL/GenBank/DDBJ databases">
        <title>Evolution of pathogenesis and genome organization in the Tremellales.</title>
        <authorList>
            <person name="Cuomo C."/>
            <person name="Litvintseva A."/>
            <person name="Heitman J."/>
            <person name="Chen Y."/>
            <person name="Sun S."/>
            <person name="Springer D."/>
            <person name="Dromer F."/>
            <person name="Young S."/>
            <person name="Zeng Q."/>
            <person name="Chapman S."/>
            <person name="Gujja S."/>
            <person name="Saif S."/>
            <person name="Birren B."/>
        </authorList>
    </citation>
    <scope>NUCLEOTIDE SEQUENCE</scope>
    <source>
        <strain evidence="2">CBS 10737</strain>
    </source>
</reference>
<dbReference type="EMBL" id="CP144528">
    <property type="protein sequence ID" value="WWC73062.1"/>
    <property type="molecule type" value="Genomic_DNA"/>
</dbReference>
<sequence length="454" mass="53189">MKGNSLTAAERVWNTPTLRQGIFRYLSKTHLIKLLRVNQDLFDQLVRKVWEEFDYTSEVFLEPKKWNKERYKTYMSSIRTITFPPYPTKMVPAITKWPEVFEKYPNATKLIHDDGSTPQILYREILDVEPSNDNDKKTSKTKAKGKDQIKGKGPGKGKGKPQKDYKYTYEYIDIEYLTFEKSEVDYLRRPSQIKKKRGPKGSEVERKVNLYISERGKKANKTIKGAILRKIKELEDDLIIIKTHDFIECQIFYDVFEDLIKKKINQIPNEILLHGNDENLPKLMNLLSDNLIRISALSTRYEESTCTLENILNNLNWDKFRKLEYLRLNCRRDPSSSSSTNIEEVIKLNPDVNINRLPLPRIVSLEIDLIYPDNTNLTDDQIKLEVQWIKNVAKLFKIILDPSRENLPFPKDPSIFFKTKHLVCENPGFDSTSDFKHSREMEKAWKSVLYSPGP</sequence>
<name>A0A1B9HZG8_9TREE</name>
<dbReference type="GeneID" id="30173799"/>
<reference evidence="3" key="2">
    <citation type="submission" date="2013-07" db="EMBL/GenBank/DDBJ databases">
        <authorList>
            <consortium name="The Broad Institute Genome Sequencing Platform"/>
            <person name="Cuomo C."/>
            <person name="Litvintseva A."/>
            <person name="Chen Y."/>
            <person name="Heitman J."/>
            <person name="Sun S."/>
            <person name="Springer D."/>
            <person name="Dromer F."/>
            <person name="Young S.K."/>
            <person name="Zeng Q."/>
            <person name="Gargeya S."/>
            <person name="Fitzgerald M."/>
            <person name="Abouelleil A."/>
            <person name="Alvarado L."/>
            <person name="Berlin A.M."/>
            <person name="Chapman S.B."/>
            <person name="Dewar J."/>
            <person name="Goldberg J."/>
            <person name="Griggs A."/>
            <person name="Gujja S."/>
            <person name="Hansen M."/>
            <person name="Howarth C."/>
            <person name="Imamovic A."/>
            <person name="Larimer J."/>
            <person name="McCowan C."/>
            <person name="Murphy C."/>
            <person name="Pearson M."/>
            <person name="Priest M."/>
            <person name="Roberts A."/>
            <person name="Saif S."/>
            <person name="Shea T."/>
            <person name="Sykes S."/>
            <person name="Wortman J."/>
            <person name="Nusbaum C."/>
            <person name="Birren B."/>
        </authorList>
    </citation>
    <scope>NUCLEOTIDE SEQUENCE</scope>
    <source>
        <strain evidence="3">CBS 10737</strain>
    </source>
</reference>
<dbReference type="AlphaFoldDB" id="A0A1B9HZG8"/>
<dbReference type="KEGG" id="kpin:30173799"/>
<organism evidence="2">
    <name type="scientific">Kwoniella pini CBS 10737</name>
    <dbReference type="NCBI Taxonomy" id="1296096"/>
    <lineage>
        <taxon>Eukaryota</taxon>
        <taxon>Fungi</taxon>
        <taxon>Dikarya</taxon>
        <taxon>Basidiomycota</taxon>
        <taxon>Agaricomycotina</taxon>
        <taxon>Tremellomycetes</taxon>
        <taxon>Tremellales</taxon>
        <taxon>Cryptococcaceae</taxon>
        <taxon>Kwoniella</taxon>
    </lineage>
</organism>
<dbReference type="Proteomes" id="UP000094020">
    <property type="component" value="Chromosome 10"/>
</dbReference>
<dbReference type="RefSeq" id="XP_019009869.1">
    <property type="nucleotide sequence ID" value="XM_019157151.1"/>
</dbReference>
<gene>
    <name evidence="2" type="ORF">I206_05430</name>
    <name evidence="3" type="ORF">I206_107027</name>
</gene>
<keyword evidence="4" id="KW-1185">Reference proteome</keyword>
<reference evidence="2" key="1">
    <citation type="submission" date="2013-07" db="EMBL/GenBank/DDBJ databases">
        <title>The Genome Sequence of Cryptococcus pinus CBS10737.</title>
        <authorList>
            <consortium name="The Broad Institute Genome Sequencing Platform"/>
            <person name="Cuomo C."/>
            <person name="Litvintseva A."/>
            <person name="Chen Y."/>
            <person name="Heitman J."/>
            <person name="Sun S."/>
            <person name="Springer D."/>
            <person name="Dromer F."/>
            <person name="Young S.K."/>
            <person name="Zeng Q."/>
            <person name="Gargeya S."/>
            <person name="Fitzgerald M."/>
            <person name="Abouelleil A."/>
            <person name="Alvarado L."/>
            <person name="Berlin A.M."/>
            <person name="Chapman S.B."/>
            <person name="Dewar J."/>
            <person name="Goldberg J."/>
            <person name="Griggs A."/>
            <person name="Gujja S."/>
            <person name="Hansen M."/>
            <person name="Howarth C."/>
            <person name="Imamovic A."/>
            <person name="Larimer J."/>
            <person name="McCowan C."/>
            <person name="Murphy C."/>
            <person name="Pearson M."/>
            <person name="Priest M."/>
            <person name="Roberts A."/>
            <person name="Saif S."/>
            <person name="Shea T."/>
            <person name="Sykes S."/>
            <person name="Wortman J."/>
            <person name="Nusbaum C."/>
            <person name="Birren B."/>
        </authorList>
    </citation>
    <scope>NUCLEOTIDE SEQUENCE [LARGE SCALE GENOMIC DNA]</scope>
    <source>
        <strain evidence="2">CBS 10737</strain>
    </source>
</reference>
<dbReference type="OrthoDB" id="10686664at2759"/>
<evidence type="ECO:0000313" key="2">
    <source>
        <dbReference type="EMBL" id="OCF48650.1"/>
    </source>
</evidence>
<feature type="region of interest" description="Disordered" evidence="1">
    <location>
        <begin position="131"/>
        <end position="162"/>
    </location>
</feature>
<accession>A0A1B9HZG8</accession>